<reference evidence="2 3" key="1">
    <citation type="submission" date="2016-12" db="EMBL/GenBank/DDBJ databases">
        <title>Trade-off between light-utilization and light-protection in marine flavobacteria.</title>
        <authorList>
            <person name="Kumagai Y."/>
            <person name="Yoshizawa S."/>
            <person name="Kogure K."/>
            <person name="Iwasaki W."/>
        </authorList>
    </citation>
    <scope>NUCLEOTIDE SEQUENCE [LARGE SCALE GENOMIC DNA]</scope>
    <source>
        <strain evidence="2 3">ATCC 43844</strain>
    </source>
</reference>
<keyword evidence="3" id="KW-1185">Reference proteome</keyword>
<comment type="caution">
    <text evidence="2">The sequence shown here is derived from an EMBL/GenBank/DDBJ whole genome shotgun (WGS) entry which is preliminary data.</text>
</comment>
<gene>
    <name evidence="2" type="ORF">BTO16_11430</name>
</gene>
<dbReference type="Proteomes" id="UP000239068">
    <property type="component" value="Unassembled WGS sequence"/>
</dbReference>
<sequence length="163" mass="18259">MEQLNAVDVLIENISSDQLLLPVVEAKIEEAKAEKQVLVNRLKEYRKDLSVLLKYATEAQQGKIKNLGFEISDEQRGLNTVATTAFDVLVKAKDHQLNNQVWYDGYVASLKNGESPVSYASFNVKCRSLFNTQKVLRKKAGDLKSSHEDIISLNGHVTAPKKK</sequence>
<evidence type="ECO:0000313" key="3">
    <source>
        <dbReference type="Proteomes" id="UP000239068"/>
    </source>
</evidence>
<proteinExistence type="predicted"/>
<dbReference type="EMBL" id="MSCM01000002">
    <property type="protein sequence ID" value="PQJ76509.1"/>
    <property type="molecule type" value="Genomic_DNA"/>
</dbReference>
<protein>
    <submittedName>
        <fullName evidence="2">Uncharacterized protein</fullName>
    </submittedName>
</protein>
<evidence type="ECO:0000256" key="1">
    <source>
        <dbReference type="SAM" id="Coils"/>
    </source>
</evidence>
<dbReference type="AlphaFoldDB" id="A0A2S7WFW4"/>
<dbReference type="RefSeq" id="WP_105021819.1">
    <property type="nucleotide sequence ID" value="NZ_MSCM01000002.1"/>
</dbReference>
<accession>A0A2S7WFW4</accession>
<dbReference type="OrthoDB" id="1201873at2"/>
<keyword evidence="1" id="KW-0175">Coiled coil</keyword>
<name>A0A2S7WFW4_9FLAO</name>
<organism evidence="2 3">
    <name type="scientific">Polaribacter glomeratus</name>
    <dbReference type="NCBI Taxonomy" id="102"/>
    <lineage>
        <taxon>Bacteria</taxon>
        <taxon>Pseudomonadati</taxon>
        <taxon>Bacteroidota</taxon>
        <taxon>Flavobacteriia</taxon>
        <taxon>Flavobacteriales</taxon>
        <taxon>Flavobacteriaceae</taxon>
    </lineage>
</organism>
<evidence type="ECO:0000313" key="2">
    <source>
        <dbReference type="EMBL" id="PQJ76509.1"/>
    </source>
</evidence>
<feature type="coiled-coil region" evidence="1">
    <location>
        <begin position="21"/>
        <end position="48"/>
    </location>
</feature>